<sequence>MLALTGSEAIRMEHPISFDCYTAVLPQILVPDAIDNDVAIQRWHKKIRSRSANQRNEARKKA</sequence>
<accession>A0A9Q6S9H0</accession>
<evidence type="ECO:0000313" key="1">
    <source>
        <dbReference type="EMBL" id="QLB67149.1"/>
    </source>
</evidence>
<name>A0A9Q6S9H0_9BURK</name>
<dbReference type="EMBL" id="CP015960">
    <property type="protein sequence ID" value="QLB67149.1"/>
    <property type="molecule type" value="Genomic_DNA"/>
</dbReference>
<reference evidence="1 2" key="1">
    <citation type="journal article" date="2014" name="Genome Announc.">
        <title>Draft Genome Sequence of the Haloacid-Degrading Burkholderia caribensis Strain MBA4.</title>
        <authorList>
            <person name="Pan Y."/>
            <person name="Kong K.F."/>
            <person name="Tsang J.S."/>
        </authorList>
    </citation>
    <scope>NUCLEOTIDE SEQUENCE [LARGE SCALE GENOMIC DNA]</scope>
    <source>
        <strain evidence="1 2">852011</strain>
    </source>
</reference>
<evidence type="ECO:0000313" key="2">
    <source>
        <dbReference type="Proteomes" id="UP000509548"/>
    </source>
</evidence>
<protein>
    <submittedName>
        <fullName evidence="1">Uncharacterized protein</fullName>
    </submittedName>
</protein>
<dbReference type="Proteomes" id="UP000509548">
    <property type="component" value="Plasmid unnamed"/>
</dbReference>
<gene>
    <name evidence="1" type="ORF">A9O66_32220</name>
</gene>
<geneLocation type="plasmid" evidence="2"/>
<proteinExistence type="predicted"/>
<dbReference type="AlphaFoldDB" id="A0A9Q6S9H0"/>
<keyword evidence="1" id="KW-0614">Plasmid</keyword>
<organism evidence="1 2">
    <name type="scientific">Paraburkholderia caribensis</name>
    <dbReference type="NCBI Taxonomy" id="75105"/>
    <lineage>
        <taxon>Bacteria</taxon>
        <taxon>Pseudomonadati</taxon>
        <taxon>Pseudomonadota</taxon>
        <taxon>Betaproteobacteria</taxon>
        <taxon>Burkholderiales</taxon>
        <taxon>Burkholderiaceae</taxon>
        <taxon>Paraburkholderia</taxon>
    </lineage>
</organism>